<evidence type="ECO:0000313" key="3">
    <source>
        <dbReference type="Proteomes" id="UP000191055"/>
    </source>
</evidence>
<protein>
    <submittedName>
        <fullName evidence="2">Beta-lactamase</fullName>
    </submittedName>
</protein>
<dbReference type="SUPFAM" id="SSF56601">
    <property type="entry name" value="beta-lactamase/transpeptidase-like"/>
    <property type="match status" value="1"/>
</dbReference>
<dbReference type="PANTHER" id="PTHR46825">
    <property type="entry name" value="D-ALANYL-D-ALANINE-CARBOXYPEPTIDASE/ENDOPEPTIDASE AMPH"/>
    <property type="match status" value="1"/>
</dbReference>
<dbReference type="RefSeq" id="WP_079556821.1">
    <property type="nucleotide sequence ID" value="NZ_CP021904.1"/>
</dbReference>
<dbReference type="STRING" id="889453.SAMN03080601_01050"/>
<dbReference type="EMBL" id="FUYV01000004">
    <property type="protein sequence ID" value="SKB68822.1"/>
    <property type="molecule type" value="Genomic_DNA"/>
</dbReference>
<name>A0A1T5DAM4_9BACT</name>
<dbReference type="Proteomes" id="UP000191055">
    <property type="component" value="Unassembled WGS sequence"/>
</dbReference>
<evidence type="ECO:0000313" key="2">
    <source>
        <dbReference type="EMBL" id="SKB68822.1"/>
    </source>
</evidence>
<proteinExistence type="predicted"/>
<feature type="domain" description="Beta-lactamase-related" evidence="1">
    <location>
        <begin position="67"/>
        <end position="399"/>
    </location>
</feature>
<dbReference type="AlphaFoldDB" id="A0A1T5DAM4"/>
<dbReference type="PANTHER" id="PTHR46825:SF9">
    <property type="entry name" value="BETA-LACTAMASE-RELATED DOMAIN-CONTAINING PROTEIN"/>
    <property type="match status" value="1"/>
</dbReference>
<dbReference type="InterPro" id="IPR050491">
    <property type="entry name" value="AmpC-like"/>
</dbReference>
<sequence>MHIKRTLLYLLIGIITGFGIKYTTGPSIKTFGTDHIPPSPMINSIRIPNTLSNDSAFMHVEQQMSRFMNRWELMGASVAIAKDGQVVYARGFGYSDAENEIPVEPYHLFRTASISKLITAAGIMKLVEEGVISLDDYVFGEEGILNYAPYDQYRDRNVERIQVIHLLNHSGGWTNRWGDPMFMPQVVARRLGKDLPVNDEDIITFMLARPLHFRPGTMSAYSNLGYAILGKVIETVSGETYESFINHNILYPIGVYDMRIGGSFLEERADLEVKYYEPENTPLVDDFMGFETQVPRSYGGNDIETLGAAGGWIGSATDILQFLLVIDGMPYPEDILTKESIEIMTTPVSVGFQPLGWRGANSRQWFRTGTLSGTSTLMVRRDDGISYVLLFNSNTWKGPMLATDIRQLMDRVISRVDEWPEYDLFQIASNSDIESLIANSIN</sequence>
<dbReference type="KEGG" id="asx:CDL62_16560"/>
<gene>
    <name evidence="2" type="ORF">SAMN03080601_01050</name>
</gene>
<dbReference type="InterPro" id="IPR012338">
    <property type="entry name" value="Beta-lactam/transpept-like"/>
</dbReference>
<dbReference type="Pfam" id="PF00144">
    <property type="entry name" value="Beta-lactamase"/>
    <property type="match status" value="1"/>
</dbReference>
<organism evidence="2 3">
    <name type="scientific">Alkalitalea saponilacus</name>
    <dbReference type="NCBI Taxonomy" id="889453"/>
    <lineage>
        <taxon>Bacteria</taxon>
        <taxon>Pseudomonadati</taxon>
        <taxon>Bacteroidota</taxon>
        <taxon>Bacteroidia</taxon>
        <taxon>Marinilabiliales</taxon>
        <taxon>Marinilabiliaceae</taxon>
        <taxon>Alkalitalea</taxon>
    </lineage>
</organism>
<dbReference type="InterPro" id="IPR001466">
    <property type="entry name" value="Beta-lactam-related"/>
</dbReference>
<keyword evidence="3" id="KW-1185">Reference proteome</keyword>
<evidence type="ECO:0000259" key="1">
    <source>
        <dbReference type="Pfam" id="PF00144"/>
    </source>
</evidence>
<accession>A0A1T5DAM4</accession>
<reference evidence="2 3" key="1">
    <citation type="submission" date="2017-02" db="EMBL/GenBank/DDBJ databases">
        <authorList>
            <person name="Peterson S.W."/>
        </authorList>
    </citation>
    <scope>NUCLEOTIDE SEQUENCE [LARGE SCALE GENOMIC DNA]</scope>
    <source>
        <strain evidence="2 3">DSM 24412</strain>
    </source>
</reference>
<dbReference type="Gene3D" id="3.40.710.10">
    <property type="entry name" value="DD-peptidase/beta-lactamase superfamily"/>
    <property type="match status" value="1"/>
</dbReference>
<dbReference type="OrthoDB" id="9793489at2"/>